<dbReference type="OrthoDB" id="34459at2"/>
<sequence>MTPDQAILRLLEERGEGKTICPSEAARLLTEEGSDWRERMGDVHAAAGRLGEHGRIRTTWRGEPRAVGDGPYRIARADARG</sequence>
<dbReference type="RefSeq" id="WP_123881396.1">
    <property type="nucleotide sequence ID" value="NZ_RPFZ01000001.1"/>
</dbReference>
<dbReference type="InterPro" id="IPR036388">
    <property type="entry name" value="WH-like_DNA-bd_sf"/>
</dbReference>
<gene>
    <name evidence="1" type="ORF">EG799_11675</name>
</gene>
<dbReference type="InterPro" id="IPR021660">
    <property type="entry name" value="DUF3253"/>
</dbReference>
<reference evidence="1 2" key="1">
    <citation type="submission" date="2018-11" db="EMBL/GenBank/DDBJ databases">
        <title>Erythrobacter spongiae sp. nov., isolated from a marine sponge.</title>
        <authorList>
            <person name="Zhuang L."/>
            <person name="Luo L."/>
        </authorList>
    </citation>
    <scope>NUCLEOTIDE SEQUENCE [LARGE SCALE GENOMIC DNA]</scope>
    <source>
        <strain evidence="1 2">HN-E23</strain>
    </source>
</reference>
<name>A0A3N5CV35_9SPHN</name>
<comment type="caution">
    <text evidence="1">The sequence shown here is derived from an EMBL/GenBank/DDBJ whole genome shotgun (WGS) entry which is preliminary data.</text>
</comment>
<dbReference type="Gene3D" id="1.10.10.10">
    <property type="entry name" value="Winged helix-like DNA-binding domain superfamily/Winged helix DNA-binding domain"/>
    <property type="match status" value="1"/>
</dbReference>
<dbReference type="AlphaFoldDB" id="A0A3N5CV35"/>
<dbReference type="SUPFAM" id="SSF46785">
    <property type="entry name" value="Winged helix' DNA-binding domain"/>
    <property type="match status" value="1"/>
</dbReference>
<dbReference type="InterPro" id="IPR036390">
    <property type="entry name" value="WH_DNA-bd_sf"/>
</dbReference>
<organism evidence="1 2">
    <name type="scientific">Aurantiacibacter spongiae</name>
    <dbReference type="NCBI Taxonomy" id="2488860"/>
    <lineage>
        <taxon>Bacteria</taxon>
        <taxon>Pseudomonadati</taxon>
        <taxon>Pseudomonadota</taxon>
        <taxon>Alphaproteobacteria</taxon>
        <taxon>Sphingomonadales</taxon>
        <taxon>Erythrobacteraceae</taxon>
        <taxon>Aurantiacibacter</taxon>
    </lineage>
</organism>
<protein>
    <submittedName>
        <fullName evidence="1">DUF3253 domain-containing protein</fullName>
    </submittedName>
</protein>
<dbReference type="EMBL" id="RPFZ01000001">
    <property type="protein sequence ID" value="RPF72206.1"/>
    <property type="molecule type" value="Genomic_DNA"/>
</dbReference>
<dbReference type="Pfam" id="PF11625">
    <property type="entry name" value="DUF3253"/>
    <property type="match status" value="1"/>
</dbReference>
<keyword evidence="2" id="KW-1185">Reference proteome</keyword>
<dbReference type="Proteomes" id="UP000275232">
    <property type="component" value="Unassembled WGS sequence"/>
</dbReference>
<accession>A0A3N5CV35</accession>
<proteinExistence type="predicted"/>
<evidence type="ECO:0000313" key="1">
    <source>
        <dbReference type="EMBL" id="RPF72206.1"/>
    </source>
</evidence>
<evidence type="ECO:0000313" key="2">
    <source>
        <dbReference type="Proteomes" id="UP000275232"/>
    </source>
</evidence>